<organism evidence="1 2">
    <name type="scientific">Paramecium sonneborni</name>
    <dbReference type="NCBI Taxonomy" id="65129"/>
    <lineage>
        <taxon>Eukaryota</taxon>
        <taxon>Sar</taxon>
        <taxon>Alveolata</taxon>
        <taxon>Ciliophora</taxon>
        <taxon>Intramacronucleata</taxon>
        <taxon>Oligohymenophorea</taxon>
        <taxon>Peniculida</taxon>
        <taxon>Parameciidae</taxon>
        <taxon>Paramecium</taxon>
    </lineage>
</organism>
<dbReference type="Proteomes" id="UP000692954">
    <property type="component" value="Unassembled WGS sequence"/>
</dbReference>
<evidence type="ECO:0000313" key="2">
    <source>
        <dbReference type="Proteomes" id="UP000692954"/>
    </source>
</evidence>
<name>A0A8S1QNV9_9CILI</name>
<keyword evidence="2" id="KW-1185">Reference proteome</keyword>
<comment type="caution">
    <text evidence="1">The sequence shown here is derived from an EMBL/GenBank/DDBJ whole genome shotgun (WGS) entry which is preliminary data.</text>
</comment>
<protein>
    <submittedName>
        <fullName evidence="1">Uncharacterized protein</fullName>
    </submittedName>
</protein>
<sequence length="38" mass="4671">MKIKNKEKYIKLGNNCKNSFLIDQQNMINNSKWMINYY</sequence>
<gene>
    <name evidence="1" type="ORF">PSON_ATCC_30995.1.T1120061</name>
</gene>
<accession>A0A8S1QNV9</accession>
<dbReference type="AlphaFoldDB" id="A0A8S1QNV9"/>
<dbReference type="EMBL" id="CAJJDN010000112">
    <property type="protein sequence ID" value="CAD8116854.1"/>
    <property type="molecule type" value="Genomic_DNA"/>
</dbReference>
<proteinExistence type="predicted"/>
<evidence type="ECO:0000313" key="1">
    <source>
        <dbReference type="EMBL" id="CAD8116854.1"/>
    </source>
</evidence>
<reference evidence="1" key="1">
    <citation type="submission" date="2021-01" db="EMBL/GenBank/DDBJ databases">
        <authorList>
            <consortium name="Genoscope - CEA"/>
            <person name="William W."/>
        </authorList>
    </citation>
    <scope>NUCLEOTIDE SEQUENCE</scope>
</reference>